<name>A0AB39ATS3_9GAMM</name>
<evidence type="ECO:0000256" key="3">
    <source>
        <dbReference type="ARBA" id="ARBA00023125"/>
    </source>
</evidence>
<dbReference type="CDD" id="cd01189">
    <property type="entry name" value="INT_ICEBs1_C_like"/>
    <property type="match status" value="1"/>
</dbReference>
<dbReference type="Pfam" id="PF00589">
    <property type="entry name" value="Phage_integrase"/>
    <property type="match status" value="1"/>
</dbReference>
<gene>
    <name evidence="6" type="ORF">ABZP26_06515</name>
</gene>
<evidence type="ECO:0000256" key="2">
    <source>
        <dbReference type="ARBA" id="ARBA00022908"/>
    </source>
</evidence>
<dbReference type="GO" id="GO:0003677">
    <property type="term" value="F:DNA binding"/>
    <property type="evidence" value="ECO:0007669"/>
    <property type="project" value="UniProtKB-KW"/>
</dbReference>
<evidence type="ECO:0000259" key="5">
    <source>
        <dbReference type="PROSITE" id="PS51898"/>
    </source>
</evidence>
<feature type="domain" description="Tyr recombinase" evidence="5">
    <location>
        <begin position="114"/>
        <end position="320"/>
    </location>
</feature>
<dbReference type="Gene3D" id="1.10.150.130">
    <property type="match status" value="1"/>
</dbReference>
<dbReference type="InterPro" id="IPR050090">
    <property type="entry name" value="Tyrosine_recombinase_XerCD"/>
</dbReference>
<dbReference type="EMBL" id="CP162514">
    <property type="protein sequence ID" value="XDH88821.1"/>
    <property type="molecule type" value="Genomic_DNA"/>
</dbReference>
<accession>A0AB39ATS3</accession>
<dbReference type="GO" id="GO:0015074">
    <property type="term" value="P:DNA integration"/>
    <property type="evidence" value="ECO:0007669"/>
    <property type="project" value="UniProtKB-KW"/>
</dbReference>
<dbReference type="AlphaFoldDB" id="A0AB39ATS3"/>
<dbReference type="InterPro" id="IPR011010">
    <property type="entry name" value="DNA_brk_join_enz"/>
</dbReference>
<protein>
    <submittedName>
        <fullName evidence="6">Tyrosine-type recombinase/integrase</fullName>
    </submittedName>
</protein>
<dbReference type="PROSITE" id="PS51898">
    <property type="entry name" value="TYR_RECOMBINASE"/>
    <property type="match status" value="1"/>
</dbReference>
<dbReference type="InterPro" id="IPR010998">
    <property type="entry name" value="Integrase_recombinase_N"/>
</dbReference>
<evidence type="ECO:0000256" key="1">
    <source>
        <dbReference type="ARBA" id="ARBA00008857"/>
    </source>
</evidence>
<dbReference type="InterPro" id="IPR002104">
    <property type="entry name" value="Integrase_catalytic"/>
</dbReference>
<dbReference type="PANTHER" id="PTHR30349:SF64">
    <property type="entry name" value="PROPHAGE INTEGRASE INTD-RELATED"/>
    <property type="match status" value="1"/>
</dbReference>
<keyword evidence="2" id="KW-0229">DNA integration</keyword>
<dbReference type="RefSeq" id="WP_193051418.1">
    <property type="nucleotide sequence ID" value="NZ_CP162514.1"/>
</dbReference>
<sequence>MRIEIFKIENETKLSAVIDHAVQLKCSGLAESTIIGHIKKSNQIKGWIGQYAVGQFRENEWLQFEAELFAKGYARRTIKNFMEIINPTIKLLTNSGYLKSNPLGNKGFPVANNKPPEVFTVNDIRRLITIDKSFRTEILLIQFALLTGLRIGELLALNEEGFNRENGQYLVEFTLAMGGYKVTKTTSSRRLIDLSENAISILEQLILLAKQRRTSIVNVTQRDNITVQSYTRTMLAFNSKRNEIFNHVDDFKADFFKAHCQSRGIKYIAPKNLRHTFASQLLTKGIPLAWVAKQMGHTTKEMIEKHYGVWIKEDATETYDKVEEHFSKYFELPSVKAANDDVFETQPISFWKRLLLTFCKKAS</sequence>
<evidence type="ECO:0000256" key="4">
    <source>
        <dbReference type="ARBA" id="ARBA00023172"/>
    </source>
</evidence>
<reference evidence="6" key="1">
    <citation type="submission" date="2024-07" db="EMBL/GenBank/DDBJ databases">
        <authorList>
            <person name="Jiang Y."/>
            <person name="Qin Q."/>
        </authorList>
    </citation>
    <scope>NUCLEOTIDE SEQUENCE</scope>
    <source>
        <strain evidence="6">SD03</strain>
    </source>
</reference>
<dbReference type="PANTHER" id="PTHR30349">
    <property type="entry name" value="PHAGE INTEGRASE-RELATED"/>
    <property type="match status" value="1"/>
</dbReference>
<dbReference type="InterPro" id="IPR013762">
    <property type="entry name" value="Integrase-like_cat_sf"/>
</dbReference>
<dbReference type="SUPFAM" id="SSF56349">
    <property type="entry name" value="DNA breaking-rejoining enzymes"/>
    <property type="match status" value="1"/>
</dbReference>
<dbReference type="Gene3D" id="1.10.443.10">
    <property type="entry name" value="Intergrase catalytic core"/>
    <property type="match status" value="1"/>
</dbReference>
<evidence type="ECO:0000313" key="6">
    <source>
        <dbReference type="EMBL" id="XDH88821.1"/>
    </source>
</evidence>
<keyword evidence="4" id="KW-0233">DNA recombination</keyword>
<keyword evidence="3" id="KW-0238">DNA-binding</keyword>
<organism evidence="6">
    <name type="scientific">Pseudoalteromonas sp. SD03</name>
    <dbReference type="NCBI Taxonomy" id="3231719"/>
    <lineage>
        <taxon>Bacteria</taxon>
        <taxon>Pseudomonadati</taxon>
        <taxon>Pseudomonadota</taxon>
        <taxon>Gammaproteobacteria</taxon>
        <taxon>Alteromonadales</taxon>
        <taxon>Pseudoalteromonadaceae</taxon>
        <taxon>Pseudoalteromonas</taxon>
    </lineage>
</organism>
<proteinExistence type="inferred from homology"/>
<dbReference type="GO" id="GO:0006310">
    <property type="term" value="P:DNA recombination"/>
    <property type="evidence" value="ECO:0007669"/>
    <property type="project" value="UniProtKB-KW"/>
</dbReference>
<comment type="similarity">
    <text evidence="1">Belongs to the 'phage' integrase family.</text>
</comment>